<name>A0A4Z2HUU5_9TELE</name>
<comment type="caution">
    <text evidence="1">The sequence shown here is derived from an EMBL/GenBank/DDBJ whole genome shotgun (WGS) entry which is preliminary data.</text>
</comment>
<dbReference type="Proteomes" id="UP000314294">
    <property type="component" value="Unassembled WGS sequence"/>
</dbReference>
<protein>
    <submittedName>
        <fullName evidence="1">Uncharacterized protein</fullName>
    </submittedName>
</protein>
<proteinExistence type="predicted"/>
<accession>A0A4Z2HUU5</accession>
<evidence type="ECO:0000313" key="1">
    <source>
        <dbReference type="EMBL" id="TNN68733.1"/>
    </source>
</evidence>
<evidence type="ECO:0000313" key="2">
    <source>
        <dbReference type="Proteomes" id="UP000314294"/>
    </source>
</evidence>
<sequence>MLKDRDGLRMLPPEGPYWIVMTLAPDGTAGRKRVGPGRLWPLLVQLGESRQFLSHPGTVQTEVLSSHRPPCPACRELPKIQRQQRIGGEAYGNTEIQRDMGRHRAGFYRTEMFEQKIEPKNPPSEMDCVKIPLTKHFLPRKQSFRQQGVTFMSEVMINHATVEDTWQS</sequence>
<organism evidence="1 2">
    <name type="scientific">Liparis tanakae</name>
    <name type="common">Tanaka's snailfish</name>
    <dbReference type="NCBI Taxonomy" id="230148"/>
    <lineage>
        <taxon>Eukaryota</taxon>
        <taxon>Metazoa</taxon>
        <taxon>Chordata</taxon>
        <taxon>Craniata</taxon>
        <taxon>Vertebrata</taxon>
        <taxon>Euteleostomi</taxon>
        <taxon>Actinopterygii</taxon>
        <taxon>Neopterygii</taxon>
        <taxon>Teleostei</taxon>
        <taxon>Neoteleostei</taxon>
        <taxon>Acanthomorphata</taxon>
        <taxon>Eupercaria</taxon>
        <taxon>Perciformes</taxon>
        <taxon>Cottioidei</taxon>
        <taxon>Cottales</taxon>
        <taxon>Liparidae</taxon>
        <taxon>Liparis</taxon>
    </lineage>
</organism>
<dbReference type="AlphaFoldDB" id="A0A4Z2HUU5"/>
<gene>
    <name evidence="1" type="ORF">EYF80_021045</name>
</gene>
<dbReference type="EMBL" id="SRLO01000185">
    <property type="protein sequence ID" value="TNN68733.1"/>
    <property type="molecule type" value="Genomic_DNA"/>
</dbReference>
<keyword evidence="2" id="KW-1185">Reference proteome</keyword>
<reference evidence="1 2" key="1">
    <citation type="submission" date="2019-03" db="EMBL/GenBank/DDBJ databases">
        <title>First draft genome of Liparis tanakae, snailfish: a comprehensive survey of snailfish specific genes.</title>
        <authorList>
            <person name="Kim W."/>
            <person name="Song I."/>
            <person name="Jeong J.-H."/>
            <person name="Kim D."/>
            <person name="Kim S."/>
            <person name="Ryu S."/>
            <person name="Song J.Y."/>
            <person name="Lee S.K."/>
        </authorList>
    </citation>
    <scope>NUCLEOTIDE SEQUENCE [LARGE SCALE GENOMIC DNA]</scope>
    <source>
        <tissue evidence="1">Muscle</tissue>
    </source>
</reference>